<dbReference type="KEGG" id="snep:Enr13x_48530"/>
<protein>
    <recommendedName>
        <fullName evidence="1">TubC N-terminal docking domain-containing protein</fullName>
    </recommendedName>
</protein>
<organism evidence="2 3">
    <name type="scientific">Stieleria neptunia</name>
    <dbReference type="NCBI Taxonomy" id="2527979"/>
    <lineage>
        <taxon>Bacteria</taxon>
        <taxon>Pseudomonadati</taxon>
        <taxon>Planctomycetota</taxon>
        <taxon>Planctomycetia</taxon>
        <taxon>Pirellulales</taxon>
        <taxon>Pirellulaceae</taxon>
        <taxon>Stieleria</taxon>
    </lineage>
</organism>
<gene>
    <name evidence="2" type="ORF">Enr13x_48530</name>
</gene>
<sequence length="131" mass="14058">MTLLALLTDLSARGVIVTVAGDAIELDAPADALTDDDVVALRESKPDIIRLLRLADGLPVDDDAAATLALDEVDPAGVPTCKSCGGLCDVQTLDDRWHCSHCDPLAEHRRRRTERLLRSAAAIRYTGNRNG</sequence>
<dbReference type="InterPro" id="IPR044894">
    <property type="entry name" value="TubC_N_sf"/>
</dbReference>
<dbReference type="Pfam" id="PF18563">
    <property type="entry name" value="TubC_N"/>
    <property type="match status" value="1"/>
</dbReference>
<feature type="domain" description="TubC N-terminal docking" evidence="1">
    <location>
        <begin position="6"/>
        <end position="53"/>
    </location>
</feature>
<dbReference type="AlphaFoldDB" id="A0A518HVU9"/>
<dbReference type="InterPro" id="IPR041464">
    <property type="entry name" value="TubC_N"/>
</dbReference>
<evidence type="ECO:0000313" key="2">
    <source>
        <dbReference type="EMBL" id="QDV44980.1"/>
    </source>
</evidence>
<proteinExistence type="predicted"/>
<dbReference type="Proteomes" id="UP000319004">
    <property type="component" value="Chromosome"/>
</dbReference>
<evidence type="ECO:0000313" key="3">
    <source>
        <dbReference type="Proteomes" id="UP000319004"/>
    </source>
</evidence>
<dbReference type="EMBL" id="CP037423">
    <property type="protein sequence ID" value="QDV44980.1"/>
    <property type="molecule type" value="Genomic_DNA"/>
</dbReference>
<dbReference type="Gene3D" id="1.10.10.1830">
    <property type="entry name" value="Non-ribosomal peptide synthase, adenylation domain"/>
    <property type="match status" value="1"/>
</dbReference>
<evidence type="ECO:0000259" key="1">
    <source>
        <dbReference type="Pfam" id="PF18563"/>
    </source>
</evidence>
<dbReference type="OrthoDB" id="1955672at2"/>
<dbReference type="RefSeq" id="WP_145389217.1">
    <property type="nucleotide sequence ID" value="NZ_CP037423.1"/>
</dbReference>
<reference evidence="2 3" key="1">
    <citation type="submission" date="2019-03" db="EMBL/GenBank/DDBJ databases">
        <title>Deep-cultivation of Planctomycetes and their phenomic and genomic characterization uncovers novel biology.</title>
        <authorList>
            <person name="Wiegand S."/>
            <person name="Jogler M."/>
            <person name="Boedeker C."/>
            <person name="Pinto D."/>
            <person name="Vollmers J."/>
            <person name="Rivas-Marin E."/>
            <person name="Kohn T."/>
            <person name="Peeters S.H."/>
            <person name="Heuer A."/>
            <person name="Rast P."/>
            <person name="Oberbeckmann S."/>
            <person name="Bunk B."/>
            <person name="Jeske O."/>
            <person name="Meyerdierks A."/>
            <person name="Storesund J.E."/>
            <person name="Kallscheuer N."/>
            <person name="Luecker S."/>
            <person name="Lage O.M."/>
            <person name="Pohl T."/>
            <person name="Merkel B.J."/>
            <person name="Hornburger P."/>
            <person name="Mueller R.-W."/>
            <person name="Bruemmer F."/>
            <person name="Labrenz M."/>
            <person name="Spormann A.M."/>
            <person name="Op den Camp H."/>
            <person name="Overmann J."/>
            <person name="Amann R."/>
            <person name="Jetten M.S.M."/>
            <person name="Mascher T."/>
            <person name="Medema M.H."/>
            <person name="Devos D.P."/>
            <person name="Kaster A.-K."/>
            <person name="Ovreas L."/>
            <person name="Rohde M."/>
            <person name="Galperin M.Y."/>
            <person name="Jogler C."/>
        </authorList>
    </citation>
    <scope>NUCLEOTIDE SEQUENCE [LARGE SCALE GENOMIC DNA]</scope>
    <source>
        <strain evidence="2 3">Enr13</strain>
    </source>
</reference>
<keyword evidence="3" id="KW-1185">Reference proteome</keyword>
<accession>A0A518HVU9</accession>
<name>A0A518HVU9_9BACT</name>